<protein>
    <submittedName>
        <fullName evidence="16">Methyl-accepting chemotaxis sensory transducer with Pas/Pac sensor</fullName>
    </submittedName>
</protein>
<dbReference type="EMBL" id="QNSE01000012">
    <property type="protein sequence ID" value="RBP80062.1"/>
    <property type="molecule type" value="Genomic_DNA"/>
</dbReference>
<dbReference type="PROSITE" id="PS50111">
    <property type="entry name" value="CHEMOTAXIS_TRANSDUC_2"/>
    <property type="match status" value="1"/>
</dbReference>
<dbReference type="InterPro" id="IPR000014">
    <property type="entry name" value="PAS"/>
</dbReference>
<dbReference type="Pfam" id="PF08447">
    <property type="entry name" value="PAS_3"/>
    <property type="match status" value="1"/>
</dbReference>
<evidence type="ECO:0000256" key="10">
    <source>
        <dbReference type="ARBA" id="ARBA00029447"/>
    </source>
</evidence>
<name>A0A366IZE0_9GAMM</name>
<keyword evidence="7 13" id="KW-1133">Transmembrane helix</keyword>
<dbReference type="InterPro" id="IPR013655">
    <property type="entry name" value="PAS_fold_3"/>
</dbReference>
<keyword evidence="2" id="KW-1003">Cell membrane</keyword>
<dbReference type="GO" id="GO:0004888">
    <property type="term" value="F:transmembrane signaling receptor activity"/>
    <property type="evidence" value="ECO:0007669"/>
    <property type="project" value="InterPro"/>
</dbReference>
<dbReference type="SUPFAM" id="SSF55785">
    <property type="entry name" value="PYP-like sensor domain (PAS domain)"/>
    <property type="match status" value="1"/>
</dbReference>
<gene>
    <name evidence="16" type="ORF">DFP80_112118</name>
</gene>
<evidence type="ECO:0000256" key="2">
    <source>
        <dbReference type="ARBA" id="ARBA00022475"/>
    </source>
</evidence>
<evidence type="ECO:0000256" key="3">
    <source>
        <dbReference type="ARBA" id="ARBA00022481"/>
    </source>
</evidence>
<keyword evidence="6 13" id="KW-0812">Transmembrane</keyword>
<proteinExistence type="inferred from homology"/>
<evidence type="ECO:0000256" key="5">
    <source>
        <dbReference type="ARBA" id="ARBA00022519"/>
    </source>
</evidence>
<dbReference type="NCBIfam" id="TIGR00229">
    <property type="entry name" value="sensory_box"/>
    <property type="match status" value="1"/>
</dbReference>
<dbReference type="AlphaFoldDB" id="A0A366IZE0"/>
<keyword evidence="8 13" id="KW-0472">Membrane</keyword>
<dbReference type="PANTHER" id="PTHR32089:SF74">
    <property type="entry name" value="METHYL-ACCEPTING CHEMOTAXIS PROTEIN AER"/>
    <property type="match status" value="1"/>
</dbReference>
<dbReference type="PANTHER" id="PTHR32089">
    <property type="entry name" value="METHYL-ACCEPTING CHEMOTAXIS PROTEIN MCPB"/>
    <property type="match status" value="1"/>
</dbReference>
<keyword evidence="3" id="KW-0488">Methylation</keyword>
<dbReference type="Pfam" id="PF00015">
    <property type="entry name" value="MCPsignal"/>
    <property type="match status" value="1"/>
</dbReference>
<dbReference type="PRINTS" id="PR00260">
    <property type="entry name" value="CHEMTRNSDUCR"/>
</dbReference>
<keyword evidence="12" id="KW-0175">Coiled coil</keyword>
<accession>A0A366IZE0</accession>
<evidence type="ECO:0000259" key="14">
    <source>
        <dbReference type="PROSITE" id="PS50111"/>
    </source>
</evidence>
<dbReference type="SMART" id="SM00283">
    <property type="entry name" value="MA"/>
    <property type="match status" value="1"/>
</dbReference>
<comment type="caution">
    <text evidence="16">The sequence shown here is derived from an EMBL/GenBank/DDBJ whole genome shotgun (WGS) entry which is preliminary data.</text>
</comment>
<keyword evidence="17" id="KW-1185">Reference proteome</keyword>
<dbReference type="InterPro" id="IPR035965">
    <property type="entry name" value="PAS-like_dom_sf"/>
</dbReference>
<keyword evidence="5" id="KW-0997">Cell inner membrane</keyword>
<dbReference type="FunFam" id="3.30.450.20:FF:000046">
    <property type="entry name" value="Aerotaxis sensor receptor"/>
    <property type="match status" value="1"/>
</dbReference>
<dbReference type="GO" id="GO:0052131">
    <property type="term" value="P:positive aerotaxis"/>
    <property type="evidence" value="ECO:0007669"/>
    <property type="project" value="UniProtKB-ARBA"/>
</dbReference>
<organism evidence="16 17">
    <name type="scientific">Marinomonas rhizomae</name>
    <dbReference type="NCBI Taxonomy" id="491948"/>
    <lineage>
        <taxon>Bacteria</taxon>
        <taxon>Pseudomonadati</taxon>
        <taxon>Pseudomonadota</taxon>
        <taxon>Gammaproteobacteria</taxon>
        <taxon>Oceanospirillales</taxon>
        <taxon>Oceanospirillaceae</taxon>
        <taxon>Marinomonas</taxon>
    </lineage>
</organism>
<dbReference type="GO" id="GO:0007165">
    <property type="term" value="P:signal transduction"/>
    <property type="evidence" value="ECO:0007669"/>
    <property type="project" value="UniProtKB-KW"/>
</dbReference>
<evidence type="ECO:0000256" key="4">
    <source>
        <dbReference type="ARBA" id="ARBA00022500"/>
    </source>
</evidence>
<dbReference type="FunFam" id="1.10.287.950:FF:000001">
    <property type="entry name" value="Methyl-accepting chemotaxis sensory transducer"/>
    <property type="match status" value="1"/>
</dbReference>
<evidence type="ECO:0000259" key="15">
    <source>
        <dbReference type="PROSITE" id="PS50112"/>
    </source>
</evidence>
<evidence type="ECO:0000256" key="9">
    <source>
        <dbReference type="ARBA" id="ARBA00023224"/>
    </source>
</evidence>
<evidence type="ECO:0000313" key="17">
    <source>
        <dbReference type="Proteomes" id="UP000252792"/>
    </source>
</evidence>
<dbReference type="GO" id="GO:0005886">
    <property type="term" value="C:plasma membrane"/>
    <property type="evidence" value="ECO:0007669"/>
    <property type="project" value="UniProtKB-SubCell"/>
</dbReference>
<sequence length="525" mass="57053">MRSNLPITNRNITLSEGANILSTTDIHSHITYVNPDFIRISGFTKEELSGQPHNIVRHPDMPKDAFQHMWQTLKSGRSWMGVIKNRCKNGDHYWVSAYATPIVKDGKTVEYQSVRTKPSEQQVKAAEDIYARLRAGKPMLSRWLCFGFKSKVGFQLLLTIVSSLLLTACITDLSISSALTAGGLSTLIGLVLLFYTLSPLDKLAKKAMGIVDNPLSQMVYTGRHDELGKIEFALRMAESETGAVIGRIGDSARQLEECTTQLQQAVVTTYDQSLKQQQETEQIASSIDEMTASIQNVSNNAAQAASVVEKANVEATSGMQLVEQTSLAINDLEKEIQQAVDVIQELEKRSGDISQVMDAISDVADQTNLLALNAAIEAARAGEQGRGFAVVADEVRNLAARTQASTLDTQQMISAIQDGARRAVCVMDSSREQTLSCVKLAGQASESLLEIRAQIVNLTDMNAQIAAAVEQQNVVCDGINAGTQTIRNAANSNVNSGEVNLEQANQAGSLTGALYQLAAQFWARR</sequence>
<dbReference type="CDD" id="cd11386">
    <property type="entry name" value="MCP_signal"/>
    <property type="match status" value="1"/>
</dbReference>
<evidence type="ECO:0000256" key="11">
    <source>
        <dbReference type="PROSITE-ProRule" id="PRU00284"/>
    </source>
</evidence>
<evidence type="ECO:0000256" key="1">
    <source>
        <dbReference type="ARBA" id="ARBA00004429"/>
    </source>
</evidence>
<dbReference type="SUPFAM" id="SSF58104">
    <property type="entry name" value="Methyl-accepting chemotaxis protein (MCP) signaling domain"/>
    <property type="match status" value="1"/>
</dbReference>
<keyword evidence="4" id="KW-0145">Chemotaxis</keyword>
<reference evidence="16 17" key="1">
    <citation type="submission" date="2018-06" db="EMBL/GenBank/DDBJ databases">
        <title>Genomic Encyclopedia of Type Strains, Phase III (KMG-III): the genomes of soil and plant-associated and newly described type strains.</title>
        <authorList>
            <person name="Whitman W."/>
        </authorList>
    </citation>
    <scope>NUCLEOTIDE SEQUENCE [LARGE SCALE GENOMIC DNA]</scope>
    <source>
        <strain evidence="16 17">CECT 7377</strain>
    </source>
</reference>
<dbReference type="InterPro" id="IPR004090">
    <property type="entry name" value="Chemotax_Me-accpt_rcpt"/>
</dbReference>
<comment type="similarity">
    <text evidence="10">Belongs to the methyl-accepting chemotaxis (MCP) protein family.</text>
</comment>
<dbReference type="RefSeq" id="WP_113917835.1">
    <property type="nucleotide sequence ID" value="NZ_QNSE01000012.1"/>
</dbReference>
<evidence type="ECO:0000256" key="6">
    <source>
        <dbReference type="ARBA" id="ARBA00022692"/>
    </source>
</evidence>
<feature type="coiled-coil region" evidence="12">
    <location>
        <begin position="322"/>
        <end position="349"/>
    </location>
</feature>
<evidence type="ECO:0000256" key="13">
    <source>
        <dbReference type="SAM" id="Phobius"/>
    </source>
</evidence>
<dbReference type="PROSITE" id="PS50112">
    <property type="entry name" value="PAS"/>
    <property type="match status" value="1"/>
</dbReference>
<evidence type="ECO:0000313" key="16">
    <source>
        <dbReference type="EMBL" id="RBP80062.1"/>
    </source>
</evidence>
<evidence type="ECO:0000256" key="8">
    <source>
        <dbReference type="ARBA" id="ARBA00023136"/>
    </source>
</evidence>
<keyword evidence="9 11" id="KW-0807">Transducer</keyword>
<dbReference type="Proteomes" id="UP000252792">
    <property type="component" value="Unassembled WGS sequence"/>
</dbReference>
<evidence type="ECO:0000256" key="12">
    <source>
        <dbReference type="SAM" id="Coils"/>
    </source>
</evidence>
<dbReference type="InterPro" id="IPR004089">
    <property type="entry name" value="MCPsignal_dom"/>
</dbReference>
<dbReference type="Gene3D" id="1.10.287.950">
    <property type="entry name" value="Methyl-accepting chemotaxis protein"/>
    <property type="match status" value="1"/>
</dbReference>
<dbReference type="CDD" id="cd00130">
    <property type="entry name" value="PAS"/>
    <property type="match status" value="1"/>
</dbReference>
<evidence type="ECO:0000256" key="7">
    <source>
        <dbReference type="ARBA" id="ARBA00022989"/>
    </source>
</evidence>
<comment type="subcellular location">
    <subcellularLocation>
        <location evidence="1">Cell inner membrane</location>
        <topology evidence="1">Multi-pass membrane protein</topology>
    </subcellularLocation>
</comment>
<feature type="domain" description="PAS" evidence="15">
    <location>
        <begin position="25"/>
        <end position="76"/>
    </location>
</feature>
<feature type="domain" description="Methyl-accepting transducer" evidence="14">
    <location>
        <begin position="251"/>
        <end position="487"/>
    </location>
</feature>
<feature type="transmembrane region" description="Helical" evidence="13">
    <location>
        <begin position="152"/>
        <end position="173"/>
    </location>
</feature>
<dbReference type="OrthoDB" id="5675566at2"/>
<dbReference type="Gene3D" id="3.30.450.20">
    <property type="entry name" value="PAS domain"/>
    <property type="match status" value="1"/>
</dbReference>
<feature type="transmembrane region" description="Helical" evidence="13">
    <location>
        <begin position="179"/>
        <end position="198"/>
    </location>
</feature>